<feature type="compositionally biased region" description="Basic residues" evidence="3">
    <location>
        <begin position="235"/>
        <end position="246"/>
    </location>
</feature>
<feature type="compositionally biased region" description="Acidic residues" evidence="3">
    <location>
        <begin position="160"/>
        <end position="171"/>
    </location>
</feature>
<dbReference type="GeneID" id="43580866"/>
<dbReference type="Gene3D" id="1.20.58.160">
    <property type="match status" value="1"/>
</dbReference>
<dbReference type="PANTHER" id="PTHR47789:SF1">
    <property type="entry name" value="LAS SEVENTEEN-BINDING PROTEIN 5"/>
    <property type="match status" value="1"/>
</dbReference>
<dbReference type="InterPro" id="IPR038425">
    <property type="entry name" value="GAT_sf"/>
</dbReference>
<feature type="region of interest" description="Disordered" evidence="3">
    <location>
        <begin position="340"/>
        <end position="414"/>
    </location>
</feature>
<accession>A0A5E8BHI8</accession>
<evidence type="ECO:0000259" key="4">
    <source>
        <dbReference type="PROSITE" id="PS50179"/>
    </source>
</evidence>
<gene>
    <name evidence="6" type="ORF">SAPINGB_P002046</name>
</gene>
<dbReference type="GO" id="GO:0030479">
    <property type="term" value="C:actin cortical patch"/>
    <property type="evidence" value="ECO:0007669"/>
    <property type="project" value="TreeGrafter"/>
</dbReference>
<feature type="compositionally biased region" description="Basic and acidic residues" evidence="3">
    <location>
        <begin position="363"/>
        <end position="374"/>
    </location>
</feature>
<dbReference type="SMART" id="SM00288">
    <property type="entry name" value="VHS"/>
    <property type="match status" value="1"/>
</dbReference>
<feature type="compositionally biased region" description="Low complexity" evidence="3">
    <location>
        <begin position="209"/>
        <end position="218"/>
    </location>
</feature>
<feature type="compositionally biased region" description="Acidic residues" evidence="3">
    <location>
        <begin position="345"/>
        <end position="362"/>
    </location>
</feature>
<feature type="compositionally biased region" description="Basic and acidic residues" evidence="3">
    <location>
        <begin position="172"/>
        <end position="189"/>
    </location>
</feature>
<reference evidence="6 7" key="1">
    <citation type="submission" date="2019-09" db="EMBL/GenBank/DDBJ databases">
        <authorList>
            <person name="Brejova B."/>
        </authorList>
    </citation>
    <scope>NUCLEOTIDE SEQUENCE [LARGE SCALE GENOMIC DNA]</scope>
</reference>
<dbReference type="SUPFAM" id="SSF48464">
    <property type="entry name" value="ENTH/VHS domain"/>
    <property type="match status" value="1"/>
</dbReference>
<keyword evidence="1" id="KW-0813">Transport</keyword>
<dbReference type="PROSITE" id="PS50909">
    <property type="entry name" value="GAT"/>
    <property type="match status" value="1"/>
</dbReference>
<dbReference type="GO" id="GO:0043130">
    <property type="term" value="F:ubiquitin binding"/>
    <property type="evidence" value="ECO:0007669"/>
    <property type="project" value="InterPro"/>
</dbReference>
<feature type="compositionally biased region" description="Gly residues" evidence="3">
    <location>
        <begin position="376"/>
        <end position="391"/>
    </location>
</feature>
<feature type="domain" description="GAT" evidence="5">
    <location>
        <begin position="253"/>
        <end position="341"/>
    </location>
</feature>
<dbReference type="AlphaFoldDB" id="A0A5E8BHI8"/>
<dbReference type="RefSeq" id="XP_031852657.1">
    <property type="nucleotide sequence ID" value="XM_031996766.1"/>
</dbReference>
<dbReference type="CDD" id="cd16980">
    <property type="entry name" value="VHS_Lsb5"/>
    <property type="match status" value="1"/>
</dbReference>
<keyword evidence="2" id="KW-0653">Protein transport</keyword>
<dbReference type="GO" id="GO:0035091">
    <property type="term" value="F:phosphatidylinositol binding"/>
    <property type="evidence" value="ECO:0007669"/>
    <property type="project" value="InterPro"/>
</dbReference>
<dbReference type="InterPro" id="IPR002014">
    <property type="entry name" value="VHS_dom"/>
</dbReference>
<evidence type="ECO:0000256" key="3">
    <source>
        <dbReference type="SAM" id="MobiDB-lite"/>
    </source>
</evidence>
<dbReference type="OrthoDB" id="10068368at2759"/>
<organism evidence="6 7">
    <name type="scientific">Magnusiomyces paraingens</name>
    <dbReference type="NCBI Taxonomy" id="2606893"/>
    <lineage>
        <taxon>Eukaryota</taxon>
        <taxon>Fungi</taxon>
        <taxon>Dikarya</taxon>
        <taxon>Ascomycota</taxon>
        <taxon>Saccharomycotina</taxon>
        <taxon>Dipodascomycetes</taxon>
        <taxon>Dipodascales</taxon>
        <taxon>Dipodascaceae</taxon>
        <taxon>Magnusiomyces</taxon>
    </lineage>
</organism>
<dbReference type="SUPFAM" id="SSF89009">
    <property type="entry name" value="GAT-like domain"/>
    <property type="match status" value="1"/>
</dbReference>
<dbReference type="InterPro" id="IPR004152">
    <property type="entry name" value="GAT_dom"/>
</dbReference>
<dbReference type="PROSITE" id="PS50179">
    <property type="entry name" value="VHS"/>
    <property type="match status" value="1"/>
</dbReference>
<feature type="domain" description="VHS" evidence="4">
    <location>
        <begin position="19"/>
        <end position="140"/>
    </location>
</feature>
<dbReference type="InterPro" id="IPR008942">
    <property type="entry name" value="ENTH_VHS"/>
</dbReference>
<evidence type="ECO:0000259" key="5">
    <source>
        <dbReference type="PROSITE" id="PS50909"/>
    </source>
</evidence>
<keyword evidence="7" id="KW-1185">Reference proteome</keyword>
<dbReference type="PANTHER" id="PTHR47789">
    <property type="entry name" value="LAS SEVENTEEN-BINDING PROTEIN 5"/>
    <property type="match status" value="1"/>
</dbReference>
<sequence length="414" mass="46489">MGFLSDKPYTAVTATIDRLTSQNYPEDDVAEIVELVEIISIQSTGPTEAARAIRKKLKYGNVHEQLRALILLDALIQNGGKSLTPLYCDEYLLERLRLLVTDQSTPKKVKVRAQGMFAVWAQDLRGRRECERLVALHKQVPMRVRKPRPQPKYLSNDPRDLEEDYGDEEEERDARRRGETYDRNGKDNDYNNNNNNNDDNDDNDDDRSYGSSSSSLRAPPIPPSSSKPKPVSHTTSHHSQSKKQTVRKINLTTERPKIQKVLAESGSAATNLNNALQLINWEKELSTQNPKATECFNKCRALRKHVLRYIHSIESEEFIGPLIHANDELVGALQEYDKMSRPADYDSDSDGSADSDYEEDDWKVESDRMARMNLKEGGGGGGSSSSGGGHSSKGKSRRPADEDEEDPFGDSHAI</sequence>
<evidence type="ECO:0000256" key="1">
    <source>
        <dbReference type="ARBA" id="ARBA00022448"/>
    </source>
</evidence>
<dbReference type="GO" id="GO:0006897">
    <property type="term" value="P:endocytosis"/>
    <property type="evidence" value="ECO:0007669"/>
    <property type="project" value="InterPro"/>
</dbReference>
<name>A0A5E8BHI8_9ASCO</name>
<dbReference type="CDD" id="cd14232">
    <property type="entry name" value="GAT_LSB5"/>
    <property type="match status" value="1"/>
</dbReference>
<dbReference type="InterPro" id="IPR045007">
    <property type="entry name" value="LSB5"/>
</dbReference>
<proteinExistence type="predicted"/>
<protein>
    <recommendedName>
        <fullName evidence="8">VHS domain-containing protein</fullName>
    </recommendedName>
</protein>
<dbReference type="GO" id="GO:0051666">
    <property type="term" value="P:actin cortical patch localization"/>
    <property type="evidence" value="ECO:0007669"/>
    <property type="project" value="TreeGrafter"/>
</dbReference>
<evidence type="ECO:0000256" key="2">
    <source>
        <dbReference type="ARBA" id="ARBA00022927"/>
    </source>
</evidence>
<feature type="region of interest" description="Disordered" evidence="3">
    <location>
        <begin position="142"/>
        <end position="253"/>
    </location>
</feature>
<dbReference type="GO" id="GO:0007015">
    <property type="term" value="P:actin filament organization"/>
    <property type="evidence" value="ECO:0007669"/>
    <property type="project" value="InterPro"/>
</dbReference>
<dbReference type="Gene3D" id="1.25.40.90">
    <property type="match status" value="1"/>
</dbReference>
<evidence type="ECO:0008006" key="8">
    <source>
        <dbReference type="Google" id="ProtNLM"/>
    </source>
</evidence>
<dbReference type="GO" id="GO:0007034">
    <property type="term" value="P:vacuolar transport"/>
    <property type="evidence" value="ECO:0007669"/>
    <property type="project" value="UniProtKB-ARBA"/>
</dbReference>
<dbReference type="Proteomes" id="UP000398389">
    <property type="component" value="Unassembled WGS sequence"/>
</dbReference>
<evidence type="ECO:0000313" key="7">
    <source>
        <dbReference type="Proteomes" id="UP000398389"/>
    </source>
</evidence>
<dbReference type="GO" id="GO:0015031">
    <property type="term" value="P:protein transport"/>
    <property type="evidence" value="ECO:0007669"/>
    <property type="project" value="UniProtKB-KW"/>
</dbReference>
<dbReference type="EMBL" id="CABVLU010000002">
    <property type="protein sequence ID" value="VVT48982.1"/>
    <property type="molecule type" value="Genomic_DNA"/>
</dbReference>
<evidence type="ECO:0000313" key="6">
    <source>
        <dbReference type="EMBL" id="VVT48982.1"/>
    </source>
</evidence>
<dbReference type="Pfam" id="PF00790">
    <property type="entry name" value="VHS"/>
    <property type="match status" value="1"/>
</dbReference>
<dbReference type="InterPro" id="IPR044103">
    <property type="entry name" value="GAT_LSB5"/>
</dbReference>